<dbReference type="EMBL" id="JAFKCU010000002">
    <property type="protein sequence ID" value="MBN7815539.1"/>
    <property type="molecule type" value="Genomic_DNA"/>
</dbReference>
<proteinExistence type="predicted"/>
<gene>
    <name evidence="2" type="ORF">J0A69_08875</name>
</gene>
<comment type="caution">
    <text evidence="2">The sequence shown here is derived from an EMBL/GenBank/DDBJ whole genome shotgun (WGS) entry which is preliminary data.</text>
</comment>
<dbReference type="Proteomes" id="UP000664480">
    <property type="component" value="Unassembled WGS sequence"/>
</dbReference>
<feature type="transmembrane region" description="Helical" evidence="1">
    <location>
        <begin position="163"/>
        <end position="184"/>
    </location>
</feature>
<keyword evidence="1" id="KW-0472">Membrane</keyword>
<keyword evidence="1" id="KW-0812">Transmembrane</keyword>
<name>A0ABS3CEK5_9BACT</name>
<dbReference type="RefSeq" id="WP_206586202.1">
    <property type="nucleotide sequence ID" value="NZ_JAFKCU010000002.1"/>
</dbReference>
<dbReference type="PANTHER" id="PTHR34219:SF3">
    <property type="entry name" value="BLL7967 PROTEIN"/>
    <property type="match status" value="1"/>
</dbReference>
<evidence type="ECO:0000313" key="2">
    <source>
        <dbReference type="EMBL" id="MBN7815539.1"/>
    </source>
</evidence>
<evidence type="ECO:0000256" key="1">
    <source>
        <dbReference type="SAM" id="Phobius"/>
    </source>
</evidence>
<reference evidence="2 3" key="1">
    <citation type="submission" date="2021-03" db="EMBL/GenBank/DDBJ databases">
        <title>novel species isolated from a fishpond in China.</title>
        <authorList>
            <person name="Lu H."/>
            <person name="Cai Z."/>
        </authorList>
    </citation>
    <scope>NUCLEOTIDE SEQUENCE [LARGE SCALE GENOMIC DNA]</scope>
    <source>
        <strain evidence="2 3">YJ13C</strain>
    </source>
</reference>
<organism evidence="2 3">
    <name type="scientific">Algoriphagus pacificus</name>
    <dbReference type="NCBI Taxonomy" id="2811234"/>
    <lineage>
        <taxon>Bacteria</taxon>
        <taxon>Pseudomonadati</taxon>
        <taxon>Bacteroidota</taxon>
        <taxon>Cytophagia</taxon>
        <taxon>Cytophagales</taxon>
        <taxon>Cyclobacteriaceae</taxon>
        <taxon>Algoriphagus</taxon>
    </lineage>
</organism>
<accession>A0ABS3CEK5</accession>
<feature type="transmembrane region" description="Helical" evidence="1">
    <location>
        <begin position="364"/>
        <end position="385"/>
    </location>
</feature>
<keyword evidence="1" id="KW-1133">Transmembrane helix</keyword>
<dbReference type="PANTHER" id="PTHR34219">
    <property type="entry name" value="IRON-REGULATED INNER MEMBRANE PROTEIN-RELATED"/>
    <property type="match status" value="1"/>
</dbReference>
<protein>
    <submittedName>
        <fullName evidence="2">PepSY domain-containing protein</fullName>
    </submittedName>
</protein>
<keyword evidence="3" id="KW-1185">Reference proteome</keyword>
<sequence>MANKSIWSSIRHIFNEVHLYAGLISGLIVILVCLSGTIYVYNSEIREMANPELHQVEAAGNRMSAEAIKKQLELTQEGNVVGISWNEDPEKSVQFTLKKSDDKGRGTSFYVNPYTAEILGNTGDKTAASEFMGYMFSLHRWLMLDRIETPIMESMSNRDLGRFINGVATLLFTLGVLTGIVIWFPKKVKNWRQGLKIKWNANWKRVNHDLHNTLAFYSLVFLLIMGATGPFWSFQWYREGWQKTWDTYRDPNEAQAQNEEKEPEVLEAGVFHTLDEVILASNEALPYEGILRISIPENNAEAISVSKYRTGFFAKAGSDQLKLNPNSLAVEEANLFSDLPWRQQVGRSVKSLHTGEIFGQFTKFIWFLACLVATSLPITGTLIWLNKKKKKSPQKRKTNKQILETA</sequence>
<feature type="transmembrane region" description="Helical" evidence="1">
    <location>
        <begin position="20"/>
        <end position="41"/>
    </location>
</feature>
<dbReference type="InterPro" id="IPR005625">
    <property type="entry name" value="PepSY-ass_TM"/>
</dbReference>
<dbReference type="Pfam" id="PF03929">
    <property type="entry name" value="PepSY_TM"/>
    <property type="match status" value="1"/>
</dbReference>
<evidence type="ECO:0000313" key="3">
    <source>
        <dbReference type="Proteomes" id="UP000664480"/>
    </source>
</evidence>
<feature type="transmembrane region" description="Helical" evidence="1">
    <location>
        <begin position="214"/>
        <end position="234"/>
    </location>
</feature>